<dbReference type="CDD" id="cd06352">
    <property type="entry name" value="PBP1_NPR_GC-like"/>
    <property type="match status" value="1"/>
</dbReference>
<evidence type="ECO:0000256" key="1">
    <source>
        <dbReference type="ARBA" id="ARBA00004479"/>
    </source>
</evidence>
<dbReference type="InterPro" id="IPR028082">
    <property type="entry name" value="Peripla_BP_I"/>
</dbReference>
<keyword evidence="12 14" id="KW-0141">cGMP biosynthesis</keyword>
<dbReference type="PROSITE" id="PS00452">
    <property type="entry name" value="GUANYLATE_CYCLASE_1"/>
    <property type="match status" value="1"/>
</dbReference>
<dbReference type="GO" id="GO:0004383">
    <property type="term" value="F:guanylate cyclase activity"/>
    <property type="evidence" value="ECO:0007669"/>
    <property type="project" value="UniProtKB-EC"/>
</dbReference>
<feature type="domain" description="Guanylate cyclase" evidence="18">
    <location>
        <begin position="880"/>
        <end position="1010"/>
    </location>
</feature>
<evidence type="ECO:0000256" key="2">
    <source>
        <dbReference type="ARBA" id="ARBA00012202"/>
    </source>
</evidence>
<feature type="transmembrane region" description="Helical" evidence="16">
    <location>
        <begin position="444"/>
        <end position="466"/>
    </location>
</feature>
<keyword evidence="7" id="KW-0342">GTP-binding</keyword>
<evidence type="ECO:0000256" key="8">
    <source>
        <dbReference type="ARBA" id="ARBA00023136"/>
    </source>
</evidence>
<dbReference type="AlphaFoldDB" id="A0A7M5UER2"/>
<dbReference type="SUPFAM" id="SSF55073">
    <property type="entry name" value="Nucleotide cyclase"/>
    <property type="match status" value="1"/>
</dbReference>
<evidence type="ECO:0000313" key="20">
    <source>
        <dbReference type="Proteomes" id="UP000594262"/>
    </source>
</evidence>
<evidence type="ECO:0000256" key="11">
    <source>
        <dbReference type="ARBA" id="ARBA00023239"/>
    </source>
</evidence>
<evidence type="ECO:0000256" key="13">
    <source>
        <dbReference type="RuleBase" id="RU000405"/>
    </source>
</evidence>
<keyword evidence="20" id="KW-1185">Reference proteome</keyword>
<dbReference type="GO" id="GO:0004672">
    <property type="term" value="F:protein kinase activity"/>
    <property type="evidence" value="ECO:0007669"/>
    <property type="project" value="InterPro"/>
</dbReference>
<dbReference type="PANTHER" id="PTHR11920">
    <property type="entry name" value="GUANYLYL CYCLASE"/>
    <property type="match status" value="1"/>
</dbReference>
<dbReference type="PROSITE" id="PS50011">
    <property type="entry name" value="PROTEIN_KINASE_DOM"/>
    <property type="match status" value="1"/>
</dbReference>
<keyword evidence="9" id="KW-0675">Receptor</keyword>
<dbReference type="GO" id="GO:0005524">
    <property type="term" value="F:ATP binding"/>
    <property type="evidence" value="ECO:0007669"/>
    <property type="project" value="InterPro"/>
</dbReference>
<dbReference type="EC" id="4.6.1.2" evidence="2 14"/>
<comment type="subcellular location">
    <subcellularLocation>
        <location evidence="1">Membrane</location>
        <topology evidence="1">Single-pass type I membrane protein</topology>
    </subcellularLocation>
</comment>
<dbReference type="InterPro" id="IPR001170">
    <property type="entry name" value="ANPR/GUC"/>
</dbReference>
<evidence type="ECO:0000256" key="14">
    <source>
        <dbReference type="RuleBase" id="RU003431"/>
    </source>
</evidence>
<dbReference type="InterPro" id="IPR050401">
    <property type="entry name" value="Cyclic_nucleotide_synthase"/>
</dbReference>
<dbReference type="GO" id="GO:0001653">
    <property type="term" value="F:peptide receptor activity"/>
    <property type="evidence" value="ECO:0007669"/>
    <property type="project" value="TreeGrafter"/>
</dbReference>
<dbReference type="EnsemblMetazoa" id="CLYHEMT009485.1">
    <property type="protein sequence ID" value="CLYHEMP009485.1"/>
    <property type="gene ID" value="CLYHEMG009485"/>
</dbReference>
<sequence>MAIRKCFRFFLILLFIININLIHCLTPIRLGVAIPWSGKNWDAGPRFASGISIAVEKINADPTLLPGYNISFIWKDSQCDEKRTLGVIADMLKDDQFPVNALIGPACSDGCRSGSYLADNWNVPMISYGCAASFFSVPQKFPNFARTVGVYSKSGHIFVNLMKTYKWTRIAILTPSSGIWSSIMNGVRNDIEAEDGLQVPFFQNFNKDSVSDSFLKRQLEDAKEQAHIFLLGGYKATILKVMKQAKKIGLLRPGYAFISYELLIDKCVLPNKTEAEDCELLEGMLDISLFVPQNEAYQKFANLVRKKMAEEPFNRFMAPEEPVEIYAAMLHDAALLYAHALNKTLNMNGSILDGRLIINNTLNYTFEGASGTVVIDHVGDRASALVVKNVHNGRYQRTANFFVTEKRLQVLNNTVVWPGKTTTIPLGRPECDFDNQLCPPTEPWVYVVAGVLTFIILLLGVIFFIVHHRRKLFEQALMSQTWRVKFSDIQFNQKHHQGRMNHAGSICFTKQQQQQMNNNQNGGVNTVSAMMPLLQNHSHGSQQSIESIVHETQVFTRIGLFQGNYVAIKQLFKSSVQLTRELLVELKEVSELQHQNVNSFIGACVDSPNICILTQYCNKGSLQDVLFNDDLKLDWMFQVSIASDIARGMQYIHNGASIGVHGRLKSTNCVIDSRWTCKITDIGLFKFKDGQAVDEEVGIDHEYDALLWTAPEHLDNIKEERSKEGDVYSYGIILQEIITRGSPYSMYENLSAKEILDRVKKCSNPRFRPVVPEDYGHPEYHDLMSQCWEEAPTSRPRFDEIMKALKKLNGGKNINIVDNMIKMMEKYTDHLEELVAERTKQLEDEKAKTDELLYRMLPRTVAEQLKHGEAVSAETFDMVTIFFSDIVGFTKLAAESTPMQVVDLLNDLYTCFDQIVDQHHVYKVETIGDAYMVVSGLPERNGNRHAGEIARMSLDLLSATTTFVVRHKKEYRIQLRIGIHSGSCVAGVVGLKMPRYCLFGDTVNYASRMESSGLALRIHVSPECHEVLTELGGYHLIERGPVSMKGKGTIVTYFLAGYDGFDKTLPDLQFAAGLEEHSFK</sequence>
<evidence type="ECO:0000256" key="4">
    <source>
        <dbReference type="ARBA" id="ARBA00022729"/>
    </source>
</evidence>
<dbReference type="SUPFAM" id="SSF53822">
    <property type="entry name" value="Periplasmic binding protein-like I"/>
    <property type="match status" value="1"/>
</dbReference>
<evidence type="ECO:0000256" key="7">
    <source>
        <dbReference type="ARBA" id="ARBA00023134"/>
    </source>
</evidence>
<feature type="coiled-coil region" evidence="15">
    <location>
        <begin position="817"/>
        <end position="844"/>
    </location>
</feature>
<dbReference type="InterPro" id="IPR011009">
    <property type="entry name" value="Kinase-like_dom_sf"/>
</dbReference>
<dbReference type="Gene3D" id="3.40.50.2300">
    <property type="match status" value="2"/>
</dbReference>
<dbReference type="PROSITE" id="PS50125">
    <property type="entry name" value="GUANYLATE_CYCLASE_2"/>
    <property type="match status" value="1"/>
</dbReference>
<dbReference type="Proteomes" id="UP000594262">
    <property type="component" value="Unplaced"/>
</dbReference>
<keyword evidence="11 13" id="KW-0456">Lyase</keyword>
<dbReference type="FunFam" id="3.30.70.1230:FF:000004">
    <property type="entry name" value="Guanylate cyclase"/>
    <property type="match status" value="1"/>
</dbReference>
<evidence type="ECO:0000256" key="9">
    <source>
        <dbReference type="ARBA" id="ARBA00023170"/>
    </source>
</evidence>
<keyword evidence="3 16" id="KW-0812">Transmembrane</keyword>
<dbReference type="Pfam" id="PF07714">
    <property type="entry name" value="PK_Tyr_Ser-Thr"/>
    <property type="match status" value="1"/>
</dbReference>
<accession>A0A7M5UER2</accession>
<protein>
    <recommendedName>
        <fullName evidence="2 14">Guanylate cyclase</fullName>
        <ecNumber evidence="2 14">4.6.1.2</ecNumber>
    </recommendedName>
</protein>
<dbReference type="GO" id="GO:0007168">
    <property type="term" value="P:receptor guanylyl cyclase signaling pathway"/>
    <property type="evidence" value="ECO:0007669"/>
    <property type="project" value="TreeGrafter"/>
</dbReference>
<keyword evidence="15" id="KW-0175">Coiled coil</keyword>
<dbReference type="GeneID" id="136824892"/>
<comment type="catalytic activity">
    <reaction evidence="14">
        <text>GTP = 3',5'-cyclic GMP + diphosphate</text>
        <dbReference type="Rhea" id="RHEA:13665"/>
        <dbReference type="ChEBI" id="CHEBI:33019"/>
        <dbReference type="ChEBI" id="CHEBI:37565"/>
        <dbReference type="ChEBI" id="CHEBI:57746"/>
        <dbReference type="EC" id="4.6.1.2"/>
    </reaction>
</comment>
<dbReference type="CDD" id="cd07302">
    <property type="entry name" value="CHD"/>
    <property type="match status" value="1"/>
</dbReference>
<keyword evidence="10" id="KW-0325">Glycoprotein</keyword>
<dbReference type="InterPro" id="IPR011645">
    <property type="entry name" value="HNOB_dom_associated"/>
</dbReference>
<evidence type="ECO:0000256" key="15">
    <source>
        <dbReference type="SAM" id="Coils"/>
    </source>
</evidence>
<dbReference type="Gene3D" id="1.10.510.10">
    <property type="entry name" value="Transferase(Phosphotransferase) domain 1"/>
    <property type="match status" value="1"/>
</dbReference>
<proteinExistence type="inferred from homology"/>
<evidence type="ECO:0000256" key="16">
    <source>
        <dbReference type="SAM" id="Phobius"/>
    </source>
</evidence>
<evidence type="ECO:0000313" key="19">
    <source>
        <dbReference type="EnsemblMetazoa" id="CLYHEMP009485.1"/>
    </source>
</evidence>
<dbReference type="SUPFAM" id="SSF56112">
    <property type="entry name" value="Protein kinase-like (PK-like)"/>
    <property type="match status" value="1"/>
</dbReference>
<dbReference type="InterPro" id="IPR001245">
    <property type="entry name" value="Ser-Thr/Tyr_kinase_cat_dom"/>
</dbReference>
<dbReference type="Pfam" id="PF07701">
    <property type="entry name" value="HNOBA"/>
    <property type="match status" value="1"/>
</dbReference>
<dbReference type="InterPro" id="IPR000719">
    <property type="entry name" value="Prot_kinase_dom"/>
</dbReference>
<evidence type="ECO:0000256" key="5">
    <source>
        <dbReference type="ARBA" id="ARBA00022741"/>
    </source>
</evidence>
<name>A0A7M5UER2_9CNID</name>
<dbReference type="GO" id="GO:0035556">
    <property type="term" value="P:intracellular signal transduction"/>
    <property type="evidence" value="ECO:0007669"/>
    <property type="project" value="InterPro"/>
</dbReference>
<dbReference type="InterPro" id="IPR029787">
    <property type="entry name" value="Nucleotide_cyclase"/>
</dbReference>
<feature type="domain" description="Protein kinase" evidence="17">
    <location>
        <begin position="531"/>
        <end position="808"/>
    </location>
</feature>
<evidence type="ECO:0000259" key="17">
    <source>
        <dbReference type="PROSITE" id="PS50011"/>
    </source>
</evidence>
<evidence type="ECO:0000256" key="3">
    <source>
        <dbReference type="ARBA" id="ARBA00022692"/>
    </source>
</evidence>
<dbReference type="GO" id="GO:0005886">
    <property type="term" value="C:plasma membrane"/>
    <property type="evidence" value="ECO:0007669"/>
    <property type="project" value="TreeGrafter"/>
</dbReference>
<evidence type="ECO:0000256" key="12">
    <source>
        <dbReference type="ARBA" id="ARBA00023293"/>
    </source>
</evidence>
<dbReference type="SMART" id="SM00044">
    <property type="entry name" value="CYCc"/>
    <property type="match status" value="1"/>
</dbReference>
<keyword evidence="6 16" id="KW-1133">Transmembrane helix</keyword>
<dbReference type="RefSeq" id="XP_066936969.1">
    <property type="nucleotide sequence ID" value="XM_067080868.1"/>
</dbReference>
<evidence type="ECO:0000256" key="6">
    <source>
        <dbReference type="ARBA" id="ARBA00022989"/>
    </source>
</evidence>
<dbReference type="GO" id="GO:0004016">
    <property type="term" value="F:adenylate cyclase activity"/>
    <property type="evidence" value="ECO:0007669"/>
    <property type="project" value="TreeGrafter"/>
</dbReference>
<organism evidence="19 20">
    <name type="scientific">Clytia hemisphaerica</name>
    <dbReference type="NCBI Taxonomy" id="252671"/>
    <lineage>
        <taxon>Eukaryota</taxon>
        <taxon>Metazoa</taxon>
        <taxon>Cnidaria</taxon>
        <taxon>Hydrozoa</taxon>
        <taxon>Hydroidolina</taxon>
        <taxon>Leptothecata</taxon>
        <taxon>Obeliida</taxon>
        <taxon>Clytiidae</taxon>
        <taxon>Clytia</taxon>
    </lineage>
</organism>
<reference evidence="19" key="1">
    <citation type="submission" date="2021-01" db="UniProtKB">
        <authorList>
            <consortium name="EnsemblMetazoa"/>
        </authorList>
    </citation>
    <scope>IDENTIFICATION</scope>
</reference>
<dbReference type="InterPro" id="IPR018297">
    <property type="entry name" value="A/G_cyclase_CS"/>
</dbReference>
<keyword evidence="4" id="KW-0732">Signal</keyword>
<evidence type="ECO:0000259" key="18">
    <source>
        <dbReference type="PROSITE" id="PS50125"/>
    </source>
</evidence>
<comment type="similarity">
    <text evidence="13">Belongs to the adenylyl cyclase class-4/guanylyl cyclase family.</text>
</comment>
<keyword evidence="5" id="KW-0547">Nucleotide-binding</keyword>
<dbReference type="PANTHER" id="PTHR11920:SF335">
    <property type="entry name" value="GUANYLATE CYCLASE"/>
    <property type="match status" value="1"/>
</dbReference>
<dbReference type="InterPro" id="IPR001054">
    <property type="entry name" value="A/G_cyclase"/>
</dbReference>
<dbReference type="PRINTS" id="PR00255">
    <property type="entry name" value="NATPEPTIDER"/>
</dbReference>
<dbReference type="Pfam" id="PF00211">
    <property type="entry name" value="Guanylate_cyc"/>
    <property type="match status" value="1"/>
</dbReference>
<keyword evidence="8 16" id="KW-0472">Membrane</keyword>
<dbReference type="Gene3D" id="3.30.70.1230">
    <property type="entry name" value="Nucleotide cyclase"/>
    <property type="match status" value="1"/>
</dbReference>
<dbReference type="OrthoDB" id="1890790at2759"/>
<dbReference type="InterPro" id="IPR001828">
    <property type="entry name" value="ANF_lig-bd_rcpt"/>
</dbReference>
<dbReference type="GO" id="GO:0005525">
    <property type="term" value="F:GTP binding"/>
    <property type="evidence" value="ECO:0007669"/>
    <property type="project" value="UniProtKB-KW"/>
</dbReference>
<dbReference type="Pfam" id="PF01094">
    <property type="entry name" value="ANF_receptor"/>
    <property type="match status" value="1"/>
</dbReference>
<evidence type="ECO:0000256" key="10">
    <source>
        <dbReference type="ARBA" id="ARBA00023180"/>
    </source>
</evidence>